<dbReference type="SFLD" id="SFLDG01140">
    <property type="entry name" value="C2.B:_Phosphomannomutase_and_P"/>
    <property type="match status" value="1"/>
</dbReference>
<dbReference type="GO" id="GO:0005829">
    <property type="term" value="C:cytosol"/>
    <property type="evidence" value="ECO:0007669"/>
    <property type="project" value="TreeGrafter"/>
</dbReference>
<dbReference type="InterPro" id="IPR000150">
    <property type="entry name" value="Cof"/>
</dbReference>
<name>A0A5S3NAV4_9FLAO</name>
<dbReference type="Pfam" id="PF08282">
    <property type="entry name" value="Hydrolase_3"/>
    <property type="match status" value="1"/>
</dbReference>
<evidence type="ECO:0000313" key="1">
    <source>
        <dbReference type="EMBL" id="TMM32247.1"/>
    </source>
</evidence>
<sequence length="269" mass="30644">MNLEKVKLVVSDMDGTLLNSNGEVSNHFFEIFKKLKEKNIYFCAASGRQYNSIVDKLALIKNDIHVIAENGAIAKKRNDILLLNSLDAQKIINIIPTLRKIHGANIVLCSQDAAFIESKDARFIDLFQEYYHSFQVVDNLIEIAESTTILKIAVFHFTSSEEFIYPEIKHLKNDYLLKISGQNWLDISHENANKGNALRAVQKILNVTKEETMVFGDYHNDIEMLQEAEFSFAMKNAHKDIKDIAKYTTESNNNFGVEAILDKLIIANE</sequence>
<keyword evidence="2" id="KW-1185">Reference proteome</keyword>
<dbReference type="AlphaFoldDB" id="A0A5S3NAV4"/>
<dbReference type="InterPro" id="IPR006379">
    <property type="entry name" value="HAD-SF_hydro_IIB"/>
</dbReference>
<dbReference type="PROSITE" id="PS01228">
    <property type="entry name" value="COF_1"/>
    <property type="match status" value="1"/>
</dbReference>
<dbReference type="Proteomes" id="UP000307140">
    <property type="component" value="Unassembled WGS sequence"/>
</dbReference>
<dbReference type="InterPro" id="IPR036412">
    <property type="entry name" value="HAD-like_sf"/>
</dbReference>
<dbReference type="PANTHER" id="PTHR10000">
    <property type="entry name" value="PHOSPHOSERINE PHOSPHATASE"/>
    <property type="match status" value="1"/>
</dbReference>
<dbReference type="EMBL" id="VANR01000001">
    <property type="protein sequence ID" value="TMM32247.1"/>
    <property type="molecule type" value="Genomic_DNA"/>
</dbReference>
<dbReference type="PANTHER" id="PTHR10000:SF8">
    <property type="entry name" value="HAD SUPERFAMILY HYDROLASE-LIKE, TYPE 3"/>
    <property type="match status" value="1"/>
</dbReference>
<evidence type="ECO:0000313" key="2">
    <source>
        <dbReference type="Proteomes" id="UP000307140"/>
    </source>
</evidence>
<accession>A0A5S3NAV4</accession>
<dbReference type="GO" id="GO:0000287">
    <property type="term" value="F:magnesium ion binding"/>
    <property type="evidence" value="ECO:0007669"/>
    <property type="project" value="TreeGrafter"/>
</dbReference>
<dbReference type="InterPro" id="IPR023214">
    <property type="entry name" value="HAD_sf"/>
</dbReference>
<gene>
    <name evidence="1" type="ORF">FDT66_01935</name>
</gene>
<keyword evidence="1" id="KW-0378">Hydrolase</keyword>
<dbReference type="RefSeq" id="WP_138534459.1">
    <property type="nucleotide sequence ID" value="NZ_VANR01000001.1"/>
</dbReference>
<dbReference type="SUPFAM" id="SSF56784">
    <property type="entry name" value="HAD-like"/>
    <property type="match status" value="1"/>
</dbReference>
<dbReference type="GO" id="GO:0016791">
    <property type="term" value="F:phosphatase activity"/>
    <property type="evidence" value="ECO:0007669"/>
    <property type="project" value="TreeGrafter"/>
</dbReference>
<dbReference type="SFLD" id="SFLDS00003">
    <property type="entry name" value="Haloacid_Dehalogenase"/>
    <property type="match status" value="1"/>
</dbReference>
<dbReference type="Gene3D" id="3.40.50.1000">
    <property type="entry name" value="HAD superfamily/HAD-like"/>
    <property type="match status" value="1"/>
</dbReference>
<dbReference type="SFLD" id="SFLDG01144">
    <property type="entry name" value="C2.B.4:_PGP_Like"/>
    <property type="match status" value="1"/>
</dbReference>
<dbReference type="Gene3D" id="3.30.1240.10">
    <property type="match status" value="1"/>
</dbReference>
<dbReference type="OrthoDB" id="9814970at2"/>
<proteinExistence type="predicted"/>
<dbReference type="NCBIfam" id="TIGR01484">
    <property type="entry name" value="HAD-SF-IIB"/>
    <property type="match status" value="1"/>
</dbReference>
<dbReference type="NCBIfam" id="TIGR00099">
    <property type="entry name" value="Cof-subfamily"/>
    <property type="match status" value="1"/>
</dbReference>
<protein>
    <submittedName>
        <fullName evidence="1">HAD family hydrolase</fullName>
    </submittedName>
</protein>
<comment type="caution">
    <text evidence="1">The sequence shown here is derived from an EMBL/GenBank/DDBJ whole genome shotgun (WGS) entry which is preliminary data.</text>
</comment>
<organism evidence="1 2">
    <name type="scientific">Polaribacter aestuariivivens</name>
    <dbReference type="NCBI Taxonomy" id="2304626"/>
    <lineage>
        <taxon>Bacteria</taxon>
        <taxon>Pseudomonadati</taxon>
        <taxon>Bacteroidota</taxon>
        <taxon>Flavobacteriia</taxon>
        <taxon>Flavobacteriales</taxon>
        <taxon>Flavobacteriaceae</taxon>
    </lineage>
</organism>
<reference evidence="1 2" key="1">
    <citation type="submission" date="2019-05" db="EMBL/GenBank/DDBJ databases">
        <title>Polaribacter aestuariivivens sp. nov., isolated from a tidal flat.</title>
        <authorList>
            <person name="Yoon J.-H."/>
        </authorList>
    </citation>
    <scope>NUCLEOTIDE SEQUENCE [LARGE SCALE GENOMIC DNA]</scope>
    <source>
        <strain evidence="1 2">DBTF-3</strain>
    </source>
</reference>